<keyword evidence="1" id="KW-0732">Signal</keyword>
<feature type="domain" description="Secretion system C-terminal sorting" evidence="2">
    <location>
        <begin position="327"/>
        <end position="397"/>
    </location>
</feature>
<proteinExistence type="predicted"/>
<feature type="domain" description="PKD-like" evidence="3">
    <location>
        <begin position="140"/>
        <end position="213"/>
    </location>
</feature>
<dbReference type="Pfam" id="PF19408">
    <property type="entry name" value="PKD_6"/>
    <property type="match status" value="2"/>
</dbReference>
<feature type="chain" id="PRO_5047154278" evidence="1">
    <location>
        <begin position="23"/>
        <end position="401"/>
    </location>
</feature>
<evidence type="ECO:0000259" key="2">
    <source>
        <dbReference type="Pfam" id="PF18962"/>
    </source>
</evidence>
<organism evidence="4 5">
    <name type="scientific">Hymenobacter cellulosivorans</name>
    <dbReference type="NCBI Taxonomy" id="2932249"/>
    <lineage>
        <taxon>Bacteria</taxon>
        <taxon>Pseudomonadati</taxon>
        <taxon>Bacteroidota</taxon>
        <taxon>Cytophagia</taxon>
        <taxon>Cytophagales</taxon>
        <taxon>Hymenobacteraceae</taxon>
        <taxon>Hymenobacter</taxon>
    </lineage>
</organism>
<evidence type="ECO:0000259" key="3">
    <source>
        <dbReference type="Pfam" id="PF19408"/>
    </source>
</evidence>
<dbReference type="InterPro" id="IPR026444">
    <property type="entry name" value="Secre_tail"/>
</dbReference>
<dbReference type="Pfam" id="PF18962">
    <property type="entry name" value="Por_Secre_tail"/>
    <property type="match status" value="1"/>
</dbReference>
<dbReference type="RefSeq" id="WP_244719771.1">
    <property type="nucleotide sequence ID" value="NZ_CP095049.1"/>
</dbReference>
<dbReference type="NCBIfam" id="TIGR04183">
    <property type="entry name" value="Por_Secre_tail"/>
    <property type="match status" value="1"/>
</dbReference>
<name>A0ABY4FHB8_9BACT</name>
<reference evidence="4 5" key="1">
    <citation type="submission" date="2022-04" db="EMBL/GenBank/DDBJ databases">
        <title>Hymenobacter sp. isolated from the air.</title>
        <authorList>
            <person name="Won M."/>
            <person name="Lee C.-M."/>
            <person name="Woen H.-Y."/>
            <person name="Kwon S.-W."/>
        </authorList>
    </citation>
    <scope>NUCLEOTIDE SEQUENCE [LARGE SCALE GENOMIC DNA]</scope>
    <source>
        <strain evidence="5">5116 S-27</strain>
    </source>
</reference>
<feature type="signal peptide" evidence="1">
    <location>
        <begin position="1"/>
        <end position="22"/>
    </location>
</feature>
<protein>
    <submittedName>
        <fullName evidence="4">T9SS type A sorting domain-containing protein</fullName>
    </submittedName>
</protein>
<dbReference type="Proteomes" id="UP000831785">
    <property type="component" value="Chromosome"/>
</dbReference>
<gene>
    <name evidence="4" type="ORF">MUN80_03645</name>
</gene>
<evidence type="ECO:0000256" key="1">
    <source>
        <dbReference type="SAM" id="SignalP"/>
    </source>
</evidence>
<evidence type="ECO:0000313" key="4">
    <source>
        <dbReference type="EMBL" id="UOQ53861.1"/>
    </source>
</evidence>
<dbReference type="EMBL" id="CP095049">
    <property type="protein sequence ID" value="UOQ53861.1"/>
    <property type="molecule type" value="Genomic_DNA"/>
</dbReference>
<feature type="domain" description="PKD-like" evidence="3">
    <location>
        <begin position="246"/>
        <end position="298"/>
    </location>
</feature>
<sequence length="401" mass="43466">MKNKFYFLLALLLCCLATQARADLVGIEISGNSTGCPNETGWYSAYTNINTTWEYTFEVTGGTIIGHNQLGAKPAPGTTSITFTDMEYFIHAYPAIEVKWNNGSGTGKIKVSTRSSWWGIWNSRNDAEKQVVIGTAQVGPIYPDYMDCSAGLVTFRIASVQGATRYDWSCSEGWPLTYLEAGGCVARFVPNTNATTGTVTVTAYNGNCPLTSTTSTVTFYREPTIAQIAGPYAIPLNSVGAWETGGGSNYNWTIPSDWQIVGGLGTNRIQLQAPSYTNSRLLSVSYIDACGQPISMTITINAGDQEPYRPAKEEEETSSTLTQNLEVYPVPATDVINFSLPASEGTVASAKLYTMQGQLVVEYKKESLTSIATKNLPRGAYFLVVTNNKGTSTKKKVLLTN</sequence>
<keyword evidence="5" id="KW-1185">Reference proteome</keyword>
<dbReference type="InterPro" id="IPR045829">
    <property type="entry name" value="PKD_6"/>
</dbReference>
<accession>A0ABY4FHB8</accession>
<evidence type="ECO:0000313" key="5">
    <source>
        <dbReference type="Proteomes" id="UP000831785"/>
    </source>
</evidence>